<dbReference type="AlphaFoldDB" id="A0A066RPU8"/>
<evidence type="ECO:0008006" key="4">
    <source>
        <dbReference type="Google" id="ProtNLM"/>
    </source>
</evidence>
<dbReference type="OrthoDB" id="346283at2"/>
<dbReference type="EMBL" id="JMIB01000049">
    <property type="protein sequence ID" value="KDM89662.1"/>
    <property type="molecule type" value="Genomic_DNA"/>
</dbReference>
<feature type="transmembrane region" description="Helical" evidence="1">
    <location>
        <begin position="12"/>
        <end position="35"/>
    </location>
</feature>
<name>A0A066RPU8_9GAMM</name>
<sequence>MSSEKKSGFMGYLLIPMLLAVISIAWFFYPSWMGYVFTPKETVLQGDLGTLGDSFGALNTLFSGFAFAGIIVSIYLQSKELKETREEIKAQGEQFKLQTQALNKQNFETTFFQLLSLYNEILNSIYVEHKFGKEKSKIFGREAVKVLYMNKFMDGEYRHYLYYNGFKDEPITEKHIQYLDFHRVYGSVIGHYFRNIYQILKFVDESSVVDKKLYTNLLRAQLSSSELALLFYNCLSEIGSGKFKCLIEKYNFLEHLPPLQDIDVREVTMYKKEAFGKSNHKYLADFGKVQFETE</sequence>
<protein>
    <recommendedName>
        <fullName evidence="4">Phage abortive infection protein</fullName>
    </recommendedName>
</protein>
<keyword evidence="1" id="KW-0472">Membrane</keyword>
<dbReference type="RefSeq" id="WP_036757353.1">
    <property type="nucleotide sequence ID" value="NZ_JAGSGC010000029.1"/>
</dbReference>
<reference evidence="2 3" key="1">
    <citation type="submission" date="2014-04" db="EMBL/GenBank/DDBJ databases">
        <title>Draft genome sequence of Photobacterium halotolerans S2753: a solonamide, ngercheumicin and holomycin producer.</title>
        <authorList>
            <person name="Machado H.R."/>
            <person name="Gram L."/>
        </authorList>
    </citation>
    <scope>NUCLEOTIDE SEQUENCE [LARGE SCALE GENOMIC DNA]</scope>
    <source>
        <strain evidence="2 3">S2753</strain>
    </source>
</reference>
<evidence type="ECO:0000313" key="2">
    <source>
        <dbReference type="EMBL" id="KDM89662.1"/>
    </source>
</evidence>
<proteinExistence type="predicted"/>
<keyword evidence="3" id="KW-1185">Reference proteome</keyword>
<keyword evidence="1" id="KW-0812">Transmembrane</keyword>
<organism evidence="2 3">
    <name type="scientific">Photobacterium galatheae</name>
    <dbReference type="NCBI Taxonomy" id="1654360"/>
    <lineage>
        <taxon>Bacteria</taxon>
        <taxon>Pseudomonadati</taxon>
        <taxon>Pseudomonadota</taxon>
        <taxon>Gammaproteobacteria</taxon>
        <taxon>Vibrionales</taxon>
        <taxon>Vibrionaceae</taxon>
        <taxon>Photobacterium</taxon>
    </lineage>
</organism>
<keyword evidence="1" id="KW-1133">Transmembrane helix</keyword>
<evidence type="ECO:0000313" key="3">
    <source>
        <dbReference type="Proteomes" id="UP000027192"/>
    </source>
</evidence>
<dbReference type="Proteomes" id="UP000027192">
    <property type="component" value="Unassembled WGS sequence"/>
</dbReference>
<gene>
    <name evidence="2" type="ORF">EA58_21285</name>
</gene>
<feature type="transmembrane region" description="Helical" evidence="1">
    <location>
        <begin position="55"/>
        <end position="76"/>
    </location>
</feature>
<comment type="caution">
    <text evidence="2">The sequence shown here is derived from an EMBL/GenBank/DDBJ whole genome shotgun (WGS) entry which is preliminary data.</text>
</comment>
<evidence type="ECO:0000256" key="1">
    <source>
        <dbReference type="SAM" id="Phobius"/>
    </source>
</evidence>
<accession>A0A066RPU8</accession>
<dbReference type="InterPro" id="IPR031709">
    <property type="entry name" value="PutAbiC"/>
</dbReference>
<dbReference type="Pfam" id="PF16872">
    <property type="entry name" value="putAbiC"/>
    <property type="match status" value="1"/>
</dbReference>